<name>F5XRK8_MICPN</name>
<keyword evidence="3" id="KW-1185">Reference proteome</keyword>
<sequence>MPNDQPPTKAAPVEATASGPVTTSLRVEKDVPPKAMLAFDGGGMRGAFTLGMLVFRRRWFPPARILSKYPGPPLAFRSVSEAAIGGSR</sequence>
<protein>
    <submittedName>
        <fullName evidence="2">Uncharacterized protein</fullName>
    </submittedName>
</protein>
<evidence type="ECO:0000313" key="2">
    <source>
        <dbReference type="EMBL" id="BAK34698.1"/>
    </source>
</evidence>
<gene>
    <name evidence="2" type="ordered locus">MLP_16840</name>
</gene>
<dbReference type="KEGG" id="mph:MLP_16840"/>
<dbReference type="AlphaFoldDB" id="F5XRK8"/>
<evidence type="ECO:0000256" key="1">
    <source>
        <dbReference type="SAM" id="MobiDB-lite"/>
    </source>
</evidence>
<reference evidence="2 3" key="1">
    <citation type="submission" date="2011-05" db="EMBL/GenBank/DDBJ databases">
        <title>Whole genome sequence of Microlunatus phosphovorus NM-1.</title>
        <authorList>
            <person name="Hosoyama A."/>
            <person name="Sasaki K."/>
            <person name="Harada T."/>
            <person name="Igarashi R."/>
            <person name="Kawakoshi A."/>
            <person name="Sasagawa M."/>
            <person name="Fukada J."/>
            <person name="Nakamura S."/>
            <person name="Katano Y."/>
            <person name="Hanada S."/>
            <person name="Kamagata Y."/>
            <person name="Nakamura N."/>
            <person name="Yamazaki S."/>
            <person name="Fujita N."/>
        </authorList>
    </citation>
    <scope>NUCLEOTIDE SEQUENCE [LARGE SCALE GENOMIC DNA]</scope>
    <source>
        <strain evidence="3">ATCC 700054 / DSM 10555 / JCM 9379 / NBRC 101784 / NCIMB 13414 / VKM Ac-1990 / NM-1</strain>
    </source>
</reference>
<dbReference type="HOGENOM" id="CLU_2465595_0_0_11"/>
<organism evidence="2 3">
    <name type="scientific">Microlunatus phosphovorus (strain ATCC 700054 / DSM 10555 / JCM 9379 / NBRC 101784 / NCIMB 13414 / VKM Ac-1990 / NM-1)</name>
    <dbReference type="NCBI Taxonomy" id="1032480"/>
    <lineage>
        <taxon>Bacteria</taxon>
        <taxon>Bacillati</taxon>
        <taxon>Actinomycetota</taxon>
        <taxon>Actinomycetes</taxon>
        <taxon>Propionibacteriales</taxon>
        <taxon>Propionibacteriaceae</taxon>
        <taxon>Microlunatus</taxon>
    </lineage>
</organism>
<proteinExistence type="predicted"/>
<evidence type="ECO:0000313" key="3">
    <source>
        <dbReference type="Proteomes" id="UP000007947"/>
    </source>
</evidence>
<accession>F5XRK8</accession>
<dbReference type="Proteomes" id="UP000007947">
    <property type="component" value="Chromosome"/>
</dbReference>
<feature type="region of interest" description="Disordered" evidence="1">
    <location>
        <begin position="1"/>
        <end position="22"/>
    </location>
</feature>
<dbReference type="EMBL" id="AP012204">
    <property type="protein sequence ID" value="BAK34698.1"/>
    <property type="molecule type" value="Genomic_DNA"/>
</dbReference>